<evidence type="ECO:0000256" key="1">
    <source>
        <dbReference type="ARBA" id="ARBA00007409"/>
    </source>
</evidence>
<dbReference type="InterPro" id="IPR036433">
    <property type="entry name" value="EF1B_G_C_sf"/>
</dbReference>
<dbReference type="InterPro" id="IPR010987">
    <property type="entry name" value="Glutathione-S-Trfase_C-like"/>
</dbReference>
<dbReference type="GO" id="GO:0004115">
    <property type="term" value="F:3',5'-cyclic-AMP phosphodiesterase activity"/>
    <property type="evidence" value="ECO:0007669"/>
    <property type="project" value="InterPro"/>
</dbReference>
<evidence type="ECO:0000313" key="10">
    <source>
        <dbReference type="Proteomes" id="UP000249757"/>
    </source>
</evidence>
<dbReference type="PROSITE" id="PS50404">
    <property type="entry name" value="GST_NTER"/>
    <property type="match status" value="1"/>
</dbReference>
<dbReference type="CDD" id="cd03044">
    <property type="entry name" value="GST_N_EF1Bgamma"/>
    <property type="match status" value="1"/>
</dbReference>
<feature type="compositionally biased region" description="Low complexity" evidence="5">
    <location>
        <begin position="874"/>
        <end position="885"/>
    </location>
</feature>
<dbReference type="PROSITE" id="PS50040">
    <property type="entry name" value="EF1G_C"/>
    <property type="match status" value="1"/>
</dbReference>
<evidence type="ECO:0000256" key="2">
    <source>
        <dbReference type="ARBA" id="ARBA00022768"/>
    </source>
</evidence>
<dbReference type="InterPro" id="IPR036866">
    <property type="entry name" value="RibonucZ/Hydroxyglut_hydro"/>
</dbReference>
<dbReference type="SUPFAM" id="SSF89942">
    <property type="entry name" value="eEF1-gamma domain"/>
    <property type="match status" value="1"/>
</dbReference>
<dbReference type="FunFam" id="3.30.70.1010:FF:000001">
    <property type="entry name" value="Elongation factor 1-gamma 1"/>
    <property type="match status" value="1"/>
</dbReference>
<evidence type="ECO:0000259" key="8">
    <source>
        <dbReference type="PROSITE" id="PS50405"/>
    </source>
</evidence>
<dbReference type="InterPro" id="IPR036282">
    <property type="entry name" value="Glutathione-S-Trfase_C_sf"/>
</dbReference>
<dbReference type="PRINTS" id="PR00388">
    <property type="entry name" value="PDIESTERASE2"/>
</dbReference>
<gene>
    <name evidence="9" type="ORF">Ptr86124_013264</name>
</gene>
<keyword evidence="2 4" id="KW-0251">Elongation factor</keyword>
<dbReference type="SUPFAM" id="SSF47616">
    <property type="entry name" value="GST C-terminal domain-like"/>
    <property type="match status" value="1"/>
</dbReference>
<organism evidence="9 10">
    <name type="scientific">Pyrenophora tritici-repentis</name>
    <dbReference type="NCBI Taxonomy" id="45151"/>
    <lineage>
        <taxon>Eukaryota</taxon>
        <taxon>Fungi</taxon>
        <taxon>Dikarya</taxon>
        <taxon>Ascomycota</taxon>
        <taxon>Pezizomycotina</taxon>
        <taxon>Dothideomycetes</taxon>
        <taxon>Pleosporomycetidae</taxon>
        <taxon>Pleosporales</taxon>
        <taxon>Pleosporineae</taxon>
        <taxon>Pleosporaceae</taxon>
        <taxon>Pyrenophora</taxon>
    </lineage>
</organism>
<evidence type="ECO:0000313" key="9">
    <source>
        <dbReference type="EMBL" id="KAI1507850.1"/>
    </source>
</evidence>
<feature type="compositionally biased region" description="Polar residues" evidence="5">
    <location>
        <begin position="688"/>
        <end position="700"/>
    </location>
</feature>
<dbReference type="SUPFAM" id="SSF52833">
    <property type="entry name" value="Thioredoxin-like"/>
    <property type="match status" value="1"/>
</dbReference>
<dbReference type="FunFam" id="3.40.30.10:FF:000142">
    <property type="entry name" value="Elongation factor 1 gamma"/>
    <property type="match status" value="1"/>
</dbReference>
<dbReference type="Pfam" id="PF02798">
    <property type="entry name" value="GST_N"/>
    <property type="match status" value="1"/>
</dbReference>
<feature type="region of interest" description="Disordered" evidence="5">
    <location>
        <begin position="464"/>
        <end position="511"/>
    </location>
</feature>
<feature type="domain" description="EF-1-gamma C-terminal" evidence="6">
    <location>
        <begin position="252"/>
        <end position="413"/>
    </location>
</feature>
<dbReference type="SFLD" id="SFLDG00358">
    <property type="entry name" value="Main_(cytGST)"/>
    <property type="match status" value="1"/>
</dbReference>
<evidence type="ECO:0000256" key="5">
    <source>
        <dbReference type="SAM" id="MobiDB-lite"/>
    </source>
</evidence>
<dbReference type="GO" id="GO:0005737">
    <property type="term" value="C:cytoplasm"/>
    <property type="evidence" value="ECO:0007669"/>
    <property type="project" value="TreeGrafter"/>
</dbReference>
<dbReference type="EMBL" id="NRDI02000032">
    <property type="protein sequence ID" value="KAI1507850.1"/>
    <property type="molecule type" value="Genomic_DNA"/>
</dbReference>
<dbReference type="SMART" id="SM01183">
    <property type="entry name" value="EF1G"/>
    <property type="match status" value="1"/>
</dbReference>
<dbReference type="GO" id="GO:0003746">
    <property type="term" value="F:translation elongation factor activity"/>
    <property type="evidence" value="ECO:0007669"/>
    <property type="project" value="UniProtKB-UniRule"/>
</dbReference>
<dbReference type="InterPro" id="IPR004045">
    <property type="entry name" value="Glutathione_S-Trfase_N"/>
</dbReference>
<dbReference type="Gene3D" id="1.20.1050.10">
    <property type="match status" value="1"/>
</dbReference>
<dbReference type="Pfam" id="PF00647">
    <property type="entry name" value="EF1G"/>
    <property type="match status" value="1"/>
</dbReference>
<evidence type="ECO:0000259" key="6">
    <source>
        <dbReference type="PROSITE" id="PS50040"/>
    </source>
</evidence>
<dbReference type="InterPro" id="IPR000396">
    <property type="entry name" value="Pdiesterase2"/>
</dbReference>
<dbReference type="SUPFAM" id="SSF56281">
    <property type="entry name" value="Metallo-hydrolase/oxidoreductase"/>
    <property type="match status" value="1"/>
</dbReference>
<dbReference type="PROSITE" id="PS50405">
    <property type="entry name" value="GST_CTER"/>
    <property type="match status" value="1"/>
</dbReference>
<dbReference type="Pfam" id="PF02112">
    <property type="entry name" value="PDEase_II"/>
    <property type="match status" value="2"/>
</dbReference>
<feature type="domain" description="GST N-terminal" evidence="7">
    <location>
        <begin position="2"/>
        <end position="82"/>
    </location>
</feature>
<dbReference type="PANTHER" id="PTHR43986">
    <property type="entry name" value="ELONGATION FACTOR 1-GAMMA"/>
    <property type="match status" value="1"/>
</dbReference>
<dbReference type="Gene3D" id="3.30.70.1010">
    <property type="entry name" value="Translation elongation factor EF1B, gamma chain, conserved domain"/>
    <property type="match status" value="1"/>
</dbReference>
<dbReference type="PANTHER" id="PTHR43986:SF1">
    <property type="entry name" value="ELONGATION FACTOR 1-GAMMA"/>
    <property type="match status" value="1"/>
</dbReference>
<feature type="domain" description="GST C-terminal" evidence="8">
    <location>
        <begin position="87"/>
        <end position="212"/>
    </location>
</feature>
<dbReference type="InterPro" id="IPR050802">
    <property type="entry name" value="EF-GSTs"/>
</dbReference>
<evidence type="ECO:0000259" key="7">
    <source>
        <dbReference type="PROSITE" id="PS50404"/>
    </source>
</evidence>
<dbReference type="GO" id="GO:0005634">
    <property type="term" value="C:nucleus"/>
    <property type="evidence" value="ECO:0007669"/>
    <property type="project" value="TreeGrafter"/>
</dbReference>
<accession>A0A922STB1</accession>
<feature type="region of interest" description="Disordered" evidence="5">
    <location>
        <begin position="219"/>
        <end position="255"/>
    </location>
</feature>
<sequence>MSFGKLYSYSGNPRTTSLLAVAKENGLDIEFVETEPAKGVSTEYLKLNKLGKVPTFEGADGFVLSECIAIAVYLASQNEKTSLLGKTKQDYATILRWMSFVNTEVLSPLGGWFRPILGRDPYNKKNVEESQKAALKAVHVIEEHLLTHTYLVGERLTLADIFATSILARGFQYFFDKQWRDSNPNVTRWYETIYNQSSYSAVAPKFEFITEALKNVAPKKEGGEKKKETPKAAPKPKEEAEEEEEAAPAPKPKHPLEALPKATFVLDDWKRKYSNEETREVALPWFWENANFEEYSIYKVDYRYNDELTLTFMTANLIGGFFTRLEASRKYLFGCCSVYGIANDSIIKGAFVVRGQEALPAFDVAPDVESYEFTKLDPTKEEDREFVNDQWSWDKPLVVGDKTYEWADGKGSGGGPSEDNVTGFLVRSTATQWAKNSVIAVDAGSHLASITRILAKDFPLVSEPDPPLPSSRNGNANSNGAYDHSESPSPGAAPVSPSDDESEADTPNSERDLPVTITTLKHGAFAGLPFPHQSARANALHVVREHISTYLITHPHLDHVSGFVINTAAFHNTSRPKRLAALPFTVNAIKMHIFNNVIWPNLTDEDGGVGLVTFQRLAEGGNIALGEGSGRGFIEVCDGLEVKGFKVSHGHCMQGPGHVHRGSNANLLETSSAQHPTSAHQLDGQEGRSMSFSYTSQSAPGTPGLSGADTGRRASGTTVPPPQQSSEDHCVIDSTAYFIRTESTPTTPKREILIFGDVEPDSLSLSPRTSQIWSEAAPKIASGILTGIFIEVSYTNAQSDAVLFGHLAPRHLLEELCALGDMVKERKKETEREKEENRTRKKRKRASNTLQLDGLGEKDRGKRLGVPKGIDSPISSTNQNINNISNDDDVMSDYPTSHGDTGTHTPNPLHSSHHQHTSDPHASHPSAPAALNLSSVSAEHSRAMLSAAFDSPLKGVKVVIIHVKDTFADGPLVGDQILEELREGEATLQEQGRGLGCQFEISVAGGSYWF</sequence>
<feature type="compositionally biased region" description="Low complexity" evidence="5">
    <location>
        <begin position="470"/>
        <end position="497"/>
    </location>
</feature>
<evidence type="ECO:0000256" key="4">
    <source>
        <dbReference type="PROSITE-ProRule" id="PRU00519"/>
    </source>
</evidence>
<feature type="compositionally biased region" description="Basic and acidic residues" evidence="5">
    <location>
        <begin position="219"/>
        <end position="238"/>
    </location>
</feature>
<evidence type="ECO:0000256" key="3">
    <source>
        <dbReference type="ARBA" id="ARBA00022917"/>
    </source>
</evidence>
<feature type="compositionally biased region" description="Basic and acidic residues" evidence="5">
    <location>
        <begin position="826"/>
        <end position="838"/>
    </location>
</feature>
<feature type="compositionally biased region" description="Polar residues" evidence="5">
    <location>
        <begin position="894"/>
        <end position="910"/>
    </location>
</feature>
<dbReference type="OrthoDB" id="249703at2759"/>
<dbReference type="InterPro" id="IPR036249">
    <property type="entry name" value="Thioredoxin-like_sf"/>
</dbReference>
<dbReference type="Pfam" id="PF00043">
    <property type="entry name" value="GST_C"/>
    <property type="match status" value="1"/>
</dbReference>
<reference evidence="10" key="1">
    <citation type="journal article" date="2022" name="Microb. Genom.">
        <title>A global pangenome for the wheat fungal pathogen Pyrenophora tritici-repentis and prediction of effector protein structural homology.</title>
        <authorList>
            <person name="Moolhuijzen P.M."/>
            <person name="See P.T."/>
            <person name="Shi G."/>
            <person name="Powell H.R."/>
            <person name="Cockram J."/>
            <person name="Jorgensen L.N."/>
            <person name="Benslimane H."/>
            <person name="Strelkov S.E."/>
            <person name="Turner J."/>
            <person name="Liu Z."/>
            <person name="Moffat C.S."/>
        </authorList>
    </citation>
    <scope>NUCLEOTIDE SEQUENCE [LARGE SCALE GENOMIC DNA]</scope>
</reference>
<keyword evidence="3 4" id="KW-0648">Protein biosynthesis</keyword>
<dbReference type="AlphaFoldDB" id="A0A922STB1"/>
<feature type="region of interest" description="Disordered" evidence="5">
    <location>
        <begin position="826"/>
        <end position="928"/>
    </location>
</feature>
<protein>
    <submittedName>
        <fullName evidence="9">EEF1-gamma domain-containing protein</fullName>
    </submittedName>
</protein>
<dbReference type="Proteomes" id="UP000249757">
    <property type="component" value="Unassembled WGS sequence"/>
</dbReference>
<dbReference type="GO" id="GO:0006198">
    <property type="term" value="P:cAMP catabolic process"/>
    <property type="evidence" value="ECO:0007669"/>
    <property type="project" value="InterPro"/>
</dbReference>
<dbReference type="CDD" id="cd07735">
    <property type="entry name" value="class_II_PDE_MBL-fold"/>
    <property type="match status" value="1"/>
</dbReference>
<dbReference type="FunFam" id="1.20.1050.10:FF:000006">
    <property type="entry name" value="Elongation factor 1 gamma"/>
    <property type="match status" value="1"/>
</dbReference>
<dbReference type="InterPro" id="IPR004046">
    <property type="entry name" value="GST_C"/>
</dbReference>
<dbReference type="Gene3D" id="3.60.15.10">
    <property type="entry name" value="Ribonuclease Z/Hydroxyacylglutathione hydrolase-like"/>
    <property type="match status" value="1"/>
</dbReference>
<keyword evidence="10" id="KW-1185">Reference proteome</keyword>
<dbReference type="CDD" id="cd03181">
    <property type="entry name" value="GST_C_EF1Bgamma_like"/>
    <property type="match status" value="1"/>
</dbReference>
<comment type="caution">
    <text evidence="9">The sequence shown here is derived from an EMBL/GenBank/DDBJ whole genome shotgun (WGS) entry which is preliminary data.</text>
</comment>
<comment type="similarity">
    <text evidence="1">Belongs to the GST superfamily.</text>
</comment>
<dbReference type="SFLD" id="SFLDS00019">
    <property type="entry name" value="Glutathione_Transferase_(cytos"/>
    <property type="match status" value="1"/>
</dbReference>
<name>A0A922STB1_9PLEO</name>
<dbReference type="InterPro" id="IPR040079">
    <property type="entry name" value="Glutathione_S-Trfase"/>
</dbReference>
<dbReference type="InterPro" id="IPR001662">
    <property type="entry name" value="EF1B_G_C"/>
</dbReference>
<dbReference type="Gene3D" id="3.40.30.10">
    <property type="entry name" value="Glutaredoxin"/>
    <property type="match status" value="1"/>
</dbReference>
<feature type="compositionally biased region" description="Polar residues" evidence="5">
    <location>
        <begin position="671"/>
        <end position="680"/>
    </location>
</feature>
<feature type="region of interest" description="Disordered" evidence="5">
    <location>
        <begin position="671"/>
        <end position="728"/>
    </location>
</feature>
<proteinExistence type="inferred from homology"/>